<feature type="region of interest" description="Disordered" evidence="2">
    <location>
        <begin position="333"/>
        <end position="465"/>
    </location>
</feature>
<feature type="compositionally biased region" description="Basic and acidic residues" evidence="2">
    <location>
        <begin position="371"/>
        <end position="431"/>
    </location>
</feature>
<evidence type="ECO:0000256" key="1">
    <source>
        <dbReference type="SAM" id="Coils"/>
    </source>
</evidence>
<name>A0A4Z1JVT2_9HELO</name>
<feature type="region of interest" description="Disordered" evidence="2">
    <location>
        <begin position="232"/>
        <end position="252"/>
    </location>
</feature>
<gene>
    <name evidence="3" type="ORF">BELL_0083g00150</name>
</gene>
<feature type="compositionally biased region" description="Gly residues" evidence="2">
    <location>
        <begin position="333"/>
        <end position="342"/>
    </location>
</feature>
<dbReference type="STRING" id="278938.A0A4Z1JVT2"/>
<dbReference type="Proteomes" id="UP000297229">
    <property type="component" value="Unassembled WGS sequence"/>
</dbReference>
<dbReference type="AlphaFoldDB" id="A0A4Z1JVT2"/>
<proteinExistence type="predicted"/>
<evidence type="ECO:0000313" key="4">
    <source>
        <dbReference type="Proteomes" id="UP000297229"/>
    </source>
</evidence>
<feature type="compositionally biased region" description="Low complexity" evidence="2">
    <location>
        <begin position="17"/>
        <end position="28"/>
    </location>
</feature>
<feature type="compositionally biased region" description="Basic residues" evidence="2">
    <location>
        <begin position="559"/>
        <end position="570"/>
    </location>
</feature>
<feature type="compositionally biased region" description="Low complexity" evidence="2">
    <location>
        <begin position="432"/>
        <end position="458"/>
    </location>
</feature>
<dbReference type="EMBL" id="PQXM01000083">
    <property type="protein sequence ID" value="TGO77991.1"/>
    <property type="molecule type" value="Genomic_DNA"/>
</dbReference>
<protein>
    <submittedName>
        <fullName evidence="3">Uncharacterized protein</fullName>
    </submittedName>
</protein>
<sequence>MDQTAPPPYSETDVFSNTNTTIPTPTTTEADDASRVNGRARSDSSSTESSLIYTPPYSPTEPGDQHSENSPRNLSPHNYFKSRPLPLQFSAPRITQHEICVTLRSAPDDIPIPSSAPDYGITQQDWSTFVNYLLPNHTLNVNHDVADRKLKAELIDERMHRLTLNEHDYSRLDMNEVQAQLRPLRHPITASNTDWIGRVDEVIQTWNSGFFLPRGLEILRIDVQQPELVRDRDDNMPGSWIPDEEEESRFPERNRGRRGFLSCYSPCGQGTRRFRLGSMVADNEGLRIGRNGVVANSNGLRIGNMFVAGDKGVRVGGSRGILADEHGVSIGGRRFGGRGRGGMHAPEIDRGREQEPKGWHERNGWGRGGAHSREASGRWSENPEGRYERRGRGGLRTQDHHRGGRHESEGYHRGRSQMHHDFHERKQRDHSSSSSSFSSSSSNSSSSSSSKSLASLPSPDHLPDHQLPVAKESLLAWLHHPEYPTTQQTIQRLRQDIQSAKKNKNKNKKNPNPNIANSASTEDLVTLRKEVADLLRKFNDEQKSQKTIRKILRKEQRGLKKVHRKERKSTRKAERKGAKKDKKDTKKKEKCNKRDLSHGLPSAPIPAYPDIPEIPSARFPPLPNLPAPSFHAPFLGMQNPSVSTRPGGTWPFLSSPLPRPQPHIPPHIPRSSIPLHPPVPSPYAQNSSHIYAQASALLASATAKEVEARTLGVVLESVCLNERERDGDVLEREKEKQEVERLLEESGELRREGKRLMAEATQMDGEFAREIQEREREGDGETGEEWLGSNRGQSIGIFGRRV</sequence>
<feature type="compositionally biased region" description="Basic and acidic residues" evidence="2">
    <location>
        <begin position="346"/>
        <end position="364"/>
    </location>
</feature>
<evidence type="ECO:0000313" key="3">
    <source>
        <dbReference type="EMBL" id="TGO77991.1"/>
    </source>
</evidence>
<feature type="region of interest" description="Disordered" evidence="2">
    <location>
        <begin position="772"/>
        <end position="802"/>
    </location>
</feature>
<feature type="region of interest" description="Disordered" evidence="2">
    <location>
        <begin position="1"/>
        <end position="81"/>
    </location>
</feature>
<organism evidence="3 4">
    <name type="scientific">Botrytis elliptica</name>
    <dbReference type="NCBI Taxonomy" id="278938"/>
    <lineage>
        <taxon>Eukaryota</taxon>
        <taxon>Fungi</taxon>
        <taxon>Dikarya</taxon>
        <taxon>Ascomycota</taxon>
        <taxon>Pezizomycotina</taxon>
        <taxon>Leotiomycetes</taxon>
        <taxon>Helotiales</taxon>
        <taxon>Sclerotiniaceae</taxon>
        <taxon>Botrytis</taxon>
    </lineage>
</organism>
<feature type="compositionally biased region" description="Basic and acidic residues" evidence="2">
    <location>
        <begin position="571"/>
        <end position="597"/>
    </location>
</feature>
<feature type="region of interest" description="Disordered" evidence="2">
    <location>
        <begin position="552"/>
        <end position="606"/>
    </location>
</feature>
<keyword evidence="4" id="KW-1185">Reference proteome</keyword>
<feature type="region of interest" description="Disordered" evidence="2">
    <location>
        <begin position="501"/>
        <end position="521"/>
    </location>
</feature>
<comment type="caution">
    <text evidence="3">The sequence shown here is derived from an EMBL/GenBank/DDBJ whole genome shotgun (WGS) entry which is preliminary data.</text>
</comment>
<keyword evidence="1" id="KW-0175">Coiled coil</keyword>
<feature type="coiled-coil region" evidence="1">
    <location>
        <begin position="720"/>
        <end position="759"/>
    </location>
</feature>
<accession>A0A4Z1JVT2</accession>
<reference evidence="3 4" key="1">
    <citation type="submission" date="2017-12" db="EMBL/GenBank/DDBJ databases">
        <title>Comparative genomics of Botrytis spp.</title>
        <authorList>
            <person name="Valero-Jimenez C.A."/>
            <person name="Tapia P."/>
            <person name="Veloso J."/>
            <person name="Silva-Moreno E."/>
            <person name="Staats M."/>
            <person name="Valdes J.H."/>
            <person name="Van Kan J.A.L."/>
        </authorList>
    </citation>
    <scope>NUCLEOTIDE SEQUENCE [LARGE SCALE GENOMIC DNA]</scope>
    <source>
        <strain evidence="3 4">Be9601</strain>
    </source>
</reference>
<evidence type="ECO:0000256" key="2">
    <source>
        <dbReference type="SAM" id="MobiDB-lite"/>
    </source>
</evidence>
<dbReference type="OrthoDB" id="5408998at2759"/>